<evidence type="ECO:0000313" key="2">
    <source>
        <dbReference type="Proteomes" id="UP000806542"/>
    </source>
</evidence>
<comment type="caution">
    <text evidence="1">The sequence shown here is derived from an EMBL/GenBank/DDBJ whole genome shotgun (WGS) entry which is preliminary data.</text>
</comment>
<organism evidence="1 2">
    <name type="scientific">Ructibacterium gallinarum</name>
    <dbReference type="NCBI Taxonomy" id="2779355"/>
    <lineage>
        <taxon>Bacteria</taxon>
        <taxon>Bacillati</taxon>
        <taxon>Bacillota</taxon>
        <taxon>Clostridia</taxon>
        <taxon>Eubacteriales</taxon>
        <taxon>Oscillospiraceae</taxon>
        <taxon>Ructibacterium</taxon>
    </lineage>
</organism>
<dbReference type="Proteomes" id="UP000806542">
    <property type="component" value="Unassembled WGS sequence"/>
</dbReference>
<proteinExistence type="predicted"/>
<reference evidence="1" key="1">
    <citation type="submission" date="2020-10" db="EMBL/GenBank/DDBJ databases">
        <title>ChiBAC.</title>
        <authorList>
            <person name="Zenner C."/>
            <person name="Hitch T.C.A."/>
            <person name="Clavel T."/>
        </authorList>
    </citation>
    <scope>NUCLEOTIDE SEQUENCE</scope>
    <source>
        <strain evidence="1">DSM 107454</strain>
    </source>
</reference>
<dbReference type="EMBL" id="JADCKB010000008">
    <property type="protein sequence ID" value="MBE5039876.1"/>
    <property type="molecule type" value="Genomic_DNA"/>
</dbReference>
<keyword evidence="2" id="KW-1185">Reference proteome</keyword>
<gene>
    <name evidence="1" type="ORF">INF28_05285</name>
</gene>
<sequence length="101" mass="11587">MVILYSFYGKGASWEKGYIFAVYLLAVERALHIPPMLLLKKERQGEKLHKNVNIPLTNGKDGIIIKNDSQKALGVMHSQRFFWYRGNGAQMGKEQINGEYQ</sequence>
<protein>
    <submittedName>
        <fullName evidence="1">Uncharacterized protein</fullName>
    </submittedName>
</protein>
<dbReference type="RefSeq" id="WP_226392425.1">
    <property type="nucleotide sequence ID" value="NZ_JADCKB010000008.1"/>
</dbReference>
<name>A0A9D5M0G0_9FIRM</name>
<accession>A0A9D5M0G0</accession>
<dbReference type="AlphaFoldDB" id="A0A9D5M0G0"/>
<evidence type="ECO:0000313" key="1">
    <source>
        <dbReference type="EMBL" id="MBE5039876.1"/>
    </source>
</evidence>